<dbReference type="GO" id="GO:0004665">
    <property type="term" value="F:prephenate dehydrogenase (NADP+) activity"/>
    <property type="evidence" value="ECO:0007669"/>
    <property type="project" value="InterPro"/>
</dbReference>
<dbReference type="AlphaFoldDB" id="A0AA41VVN2"/>
<evidence type="ECO:0000256" key="1">
    <source>
        <dbReference type="ARBA" id="ARBA00023002"/>
    </source>
</evidence>
<organism evidence="3 4">
    <name type="scientific">Papaver nudicaule</name>
    <name type="common">Iceland poppy</name>
    <dbReference type="NCBI Taxonomy" id="74823"/>
    <lineage>
        <taxon>Eukaryota</taxon>
        <taxon>Viridiplantae</taxon>
        <taxon>Streptophyta</taxon>
        <taxon>Embryophyta</taxon>
        <taxon>Tracheophyta</taxon>
        <taxon>Spermatophyta</taxon>
        <taxon>Magnoliopsida</taxon>
        <taxon>Ranunculales</taxon>
        <taxon>Papaveraceae</taxon>
        <taxon>Papaveroideae</taxon>
        <taxon>Papaver</taxon>
    </lineage>
</organism>
<dbReference type="Pfam" id="PF26213">
    <property type="entry name" value="TYRAAT1_C"/>
    <property type="match status" value="1"/>
</dbReference>
<dbReference type="PANTHER" id="PTHR43207">
    <property type="entry name" value="AROGENATE DEHYDROGENASE-RELATED"/>
    <property type="match status" value="1"/>
</dbReference>
<reference evidence="3" key="1">
    <citation type="submission" date="2022-03" db="EMBL/GenBank/DDBJ databases">
        <title>A functionally conserved STORR gene fusion in Papaver species that diverged 16.8 million years ago.</title>
        <authorList>
            <person name="Catania T."/>
        </authorList>
    </citation>
    <scope>NUCLEOTIDE SEQUENCE</scope>
    <source>
        <strain evidence="3">S-191538</strain>
    </source>
</reference>
<gene>
    <name evidence="3" type="ORF">MKW94_009959</name>
</gene>
<feature type="domain" description="Prephenate/arogenate dehydrogenase" evidence="2">
    <location>
        <begin position="52"/>
        <end position="304"/>
    </location>
</feature>
<dbReference type="Pfam" id="PF02153">
    <property type="entry name" value="PDH_N"/>
    <property type="match status" value="1"/>
</dbReference>
<evidence type="ECO:0000313" key="4">
    <source>
        <dbReference type="Proteomes" id="UP001177140"/>
    </source>
</evidence>
<evidence type="ECO:0000313" key="3">
    <source>
        <dbReference type="EMBL" id="MCL7048322.1"/>
    </source>
</evidence>
<dbReference type="InterPro" id="IPR046826">
    <property type="entry name" value="PDH_N"/>
</dbReference>
<evidence type="ECO:0000259" key="2">
    <source>
        <dbReference type="PROSITE" id="PS51176"/>
    </source>
</evidence>
<proteinExistence type="predicted"/>
<sequence>MPSPIPKIILPMSSDSYSHHRSSLLPCNPQRQATKHHSFCTRALDAPQPSDFEVVINDRLKKGKKLNIAIVGFGNFSQTQSFCSDITRTLGVLFFTDTDDLCEEHHEVVLLCTSILSTEAVLRSLPLQKLNKSTLFVDVLSVKEFPRKLFLQILPSKFDVLCTHPMFGPESGKDSWNGLPFVYGKIRIGDEESCISHCYRMVKMSCAKHDKEAAGSQFITHTMGRIMEKFGIESTSINTKGYKTLLNLVKNTSGHSFDLYYGLFVYDKNAMKQLEILDMAFESLKKQLFGHSHDIHRKQLFENA</sequence>
<dbReference type="InterPro" id="IPR045011">
    <property type="entry name" value="TYRAAT1/2"/>
</dbReference>
<accession>A0AA41VVN2</accession>
<dbReference type="PANTHER" id="PTHR43207:SF4">
    <property type="entry name" value="AROGENATE DEHYDROGENASE 2, CHLOROPLASTIC"/>
    <property type="match status" value="1"/>
</dbReference>
<keyword evidence="4" id="KW-1185">Reference proteome</keyword>
<dbReference type="SUPFAM" id="SSF51735">
    <property type="entry name" value="NAD(P)-binding Rossmann-fold domains"/>
    <property type="match status" value="1"/>
</dbReference>
<dbReference type="GO" id="GO:0033730">
    <property type="term" value="F:arogenate dehydrogenase (NADP+) activity"/>
    <property type="evidence" value="ECO:0007669"/>
    <property type="project" value="InterPro"/>
</dbReference>
<dbReference type="InterPro" id="IPR036291">
    <property type="entry name" value="NAD(P)-bd_dom_sf"/>
</dbReference>
<keyword evidence="1" id="KW-0560">Oxidoreductase</keyword>
<dbReference type="Gene3D" id="3.40.50.720">
    <property type="entry name" value="NAD(P)-binding Rossmann-like Domain"/>
    <property type="match status" value="1"/>
</dbReference>
<name>A0AA41VVN2_PAPNU</name>
<dbReference type="PROSITE" id="PS51176">
    <property type="entry name" value="PDH_ADH"/>
    <property type="match status" value="1"/>
</dbReference>
<dbReference type="Proteomes" id="UP001177140">
    <property type="component" value="Unassembled WGS sequence"/>
</dbReference>
<protein>
    <recommendedName>
        <fullName evidence="2">Prephenate/arogenate dehydrogenase domain-containing protein</fullName>
    </recommendedName>
</protein>
<dbReference type="EMBL" id="JAJJMA010303308">
    <property type="protein sequence ID" value="MCL7048322.1"/>
    <property type="molecule type" value="Genomic_DNA"/>
</dbReference>
<dbReference type="GO" id="GO:0006571">
    <property type="term" value="P:tyrosine biosynthetic process"/>
    <property type="evidence" value="ECO:0007669"/>
    <property type="project" value="InterPro"/>
</dbReference>
<dbReference type="GO" id="GO:0008977">
    <property type="term" value="F:prephenate dehydrogenase (NAD+) activity"/>
    <property type="evidence" value="ECO:0007669"/>
    <property type="project" value="InterPro"/>
</dbReference>
<dbReference type="GO" id="GO:0070403">
    <property type="term" value="F:NAD+ binding"/>
    <property type="evidence" value="ECO:0007669"/>
    <property type="project" value="InterPro"/>
</dbReference>
<dbReference type="InterPro" id="IPR003099">
    <property type="entry name" value="Prephen_DH"/>
</dbReference>
<dbReference type="InterPro" id="IPR059064">
    <property type="entry name" value="TYRAAT2_C"/>
</dbReference>
<comment type="caution">
    <text evidence="3">The sequence shown here is derived from an EMBL/GenBank/DDBJ whole genome shotgun (WGS) entry which is preliminary data.</text>
</comment>